<keyword evidence="1" id="KW-0812">Transmembrane</keyword>
<keyword evidence="1" id="KW-0472">Membrane</keyword>
<protein>
    <recommendedName>
        <fullName evidence="2">Glycosyltransferase 2-like domain-containing protein</fullName>
    </recommendedName>
</protein>
<proteinExistence type="predicted"/>
<name>A0A2Z3GNT6_9BACT</name>
<evidence type="ECO:0000313" key="4">
    <source>
        <dbReference type="Proteomes" id="UP000245999"/>
    </source>
</evidence>
<evidence type="ECO:0000256" key="1">
    <source>
        <dbReference type="SAM" id="Phobius"/>
    </source>
</evidence>
<accession>A0A2Z3GNT6</accession>
<dbReference type="PANTHER" id="PTHR43685:SF2">
    <property type="entry name" value="GLYCOSYLTRANSFERASE 2-LIKE DOMAIN-CONTAINING PROTEIN"/>
    <property type="match status" value="1"/>
</dbReference>
<keyword evidence="1" id="KW-1133">Transmembrane helix</keyword>
<evidence type="ECO:0000313" key="3">
    <source>
        <dbReference type="EMBL" id="AWM32906.1"/>
    </source>
</evidence>
<sequence length="497" mass="50115">MAQPQRVRAAVVGPLLLAAPALYAGVMVWLRGGWQRSRAAAEAAQVAAETIAKASAGGPSEAVAGPPAAAGFPGEAAAGAPAVAGFPGETAAGAPIVAGLPAKASTEAANALAETAAAEAAAGAPAAAKLHRVNAAASAATTAGAPATSATAAPAEPAAAPLLFSVLIAARDEAAALPQLLADLAAQTLPAARFEVLIADDHSADGTGALVRAAAAGLPFRLQLVELPAAQTGKKAALAAALARAGAPWLVCTDADCRLGPGWLAAYARLLAAGPQPDFISGPVLLTGPGTFFQRLLGLEFAGLVGVGGACIGRGAPTMCNGANLAYRRAAFDAINGYAAHAHLASGDDEFLMHQLHAAHPGSVRFLADAAAVVRTAAPATLGALLRQRVRWASKWRHYQSPASRRLAPLVLGANVALAAGALAALRWPALGPWVAAAWGLKLGADWWLLAPVLRFLGPRRWLWGLLPLQLLYAPYALAVGAAGWRGGYRWKGRAVR</sequence>
<dbReference type="InterPro" id="IPR029044">
    <property type="entry name" value="Nucleotide-diphossugar_trans"/>
</dbReference>
<dbReference type="AlphaFoldDB" id="A0A2Z3GNT6"/>
<dbReference type="InterPro" id="IPR050834">
    <property type="entry name" value="Glycosyltransf_2"/>
</dbReference>
<keyword evidence="4" id="KW-1185">Reference proteome</keyword>
<gene>
    <name evidence="3" type="ORF">DDQ68_09010</name>
</gene>
<dbReference type="InterPro" id="IPR001173">
    <property type="entry name" value="Glyco_trans_2-like"/>
</dbReference>
<dbReference type="Gene3D" id="3.90.550.10">
    <property type="entry name" value="Spore Coat Polysaccharide Biosynthesis Protein SpsA, Chain A"/>
    <property type="match status" value="1"/>
</dbReference>
<reference evidence="4" key="1">
    <citation type="submission" date="2018-04" db="EMBL/GenBank/DDBJ databases">
        <title>Complete genome of Antarctic heterotrophic bacterium Hymenobacter nivis.</title>
        <authorList>
            <person name="Terashima M."/>
        </authorList>
    </citation>
    <scope>NUCLEOTIDE SEQUENCE [LARGE SCALE GENOMIC DNA]</scope>
    <source>
        <strain evidence="4">NBRC 111535</strain>
    </source>
</reference>
<organism evidence="3 4">
    <name type="scientific">Hymenobacter nivis</name>
    <dbReference type="NCBI Taxonomy" id="1850093"/>
    <lineage>
        <taxon>Bacteria</taxon>
        <taxon>Pseudomonadati</taxon>
        <taxon>Bacteroidota</taxon>
        <taxon>Cytophagia</taxon>
        <taxon>Cytophagales</taxon>
        <taxon>Hymenobacteraceae</taxon>
        <taxon>Hymenobacter</taxon>
    </lineage>
</organism>
<dbReference type="Proteomes" id="UP000245999">
    <property type="component" value="Chromosome"/>
</dbReference>
<dbReference type="Pfam" id="PF00535">
    <property type="entry name" value="Glycos_transf_2"/>
    <property type="match status" value="1"/>
</dbReference>
<dbReference type="RefSeq" id="WP_109656000.1">
    <property type="nucleotide sequence ID" value="NZ_CP029145.1"/>
</dbReference>
<feature type="transmembrane region" description="Helical" evidence="1">
    <location>
        <begin position="462"/>
        <end position="485"/>
    </location>
</feature>
<evidence type="ECO:0000259" key="2">
    <source>
        <dbReference type="Pfam" id="PF00535"/>
    </source>
</evidence>
<feature type="domain" description="Glycosyltransferase 2-like" evidence="2">
    <location>
        <begin position="165"/>
        <end position="332"/>
    </location>
</feature>
<dbReference type="SUPFAM" id="SSF53448">
    <property type="entry name" value="Nucleotide-diphospho-sugar transferases"/>
    <property type="match status" value="1"/>
</dbReference>
<dbReference type="EMBL" id="CP029145">
    <property type="protein sequence ID" value="AWM32906.1"/>
    <property type="molecule type" value="Genomic_DNA"/>
</dbReference>
<dbReference type="OrthoDB" id="9805625at2"/>
<dbReference type="PANTHER" id="PTHR43685">
    <property type="entry name" value="GLYCOSYLTRANSFERASE"/>
    <property type="match status" value="1"/>
</dbReference>
<dbReference type="KEGG" id="hnv:DDQ68_09010"/>